<evidence type="ECO:0000256" key="1">
    <source>
        <dbReference type="SAM" id="MobiDB-lite"/>
    </source>
</evidence>
<feature type="non-terminal residue" evidence="2">
    <location>
        <position position="65"/>
    </location>
</feature>
<feature type="region of interest" description="Disordered" evidence="1">
    <location>
        <begin position="23"/>
        <end position="65"/>
    </location>
</feature>
<name>A0A383A473_9ZZZZ</name>
<gene>
    <name evidence="2" type="ORF">METZ01_LOCUS454869</name>
</gene>
<accession>A0A383A473</accession>
<dbReference type="EMBL" id="UINC01188680">
    <property type="protein sequence ID" value="SVE02015.1"/>
    <property type="molecule type" value="Genomic_DNA"/>
</dbReference>
<reference evidence="2" key="1">
    <citation type="submission" date="2018-05" db="EMBL/GenBank/DDBJ databases">
        <authorList>
            <person name="Lanie J.A."/>
            <person name="Ng W.-L."/>
            <person name="Kazmierczak K.M."/>
            <person name="Andrzejewski T.M."/>
            <person name="Davidsen T.M."/>
            <person name="Wayne K.J."/>
            <person name="Tettelin H."/>
            <person name="Glass J.I."/>
            <person name="Rusch D."/>
            <person name="Podicherti R."/>
            <person name="Tsui H.-C.T."/>
            <person name="Winkler M.E."/>
        </authorList>
    </citation>
    <scope>NUCLEOTIDE SEQUENCE</scope>
</reference>
<dbReference type="AlphaFoldDB" id="A0A383A473"/>
<organism evidence="2">
    <name type="scientific">marine metagenome</name>
    <dbReference type="NCBI Taxonomy" id="408172"/>
    <lineage>
        <taxon>unclassified sequences</taxon>
        <taxon>metagenomes</taxon>
        <taxon>ecological metagenomes</taxon>
    </lineage>
</organism>
<evidence type="ECO:0000313" key="2">
    <source>
        <dbReference type="EMBL" id="SVE02015.1"/>
    </source>
</evidence>
<proteinExistence type="predicted"/>
<sequence length="65" mass="6520">MKPLSTLSILLTLLLALGCSKDDETAAQGGGETGDESPTLPAENTEPTESGSTTNAPTTTTNAPT</sequence>
<protein>
    <submittedName>
        <fullName evidence="2">Uncharacterized protein</fullName>
    </submittedName>
</protein>
<feature type="compositionally biased region" description="Low complexity" evidence="1">
    <location>
        <begin position="53"/>
        <end position="65"/>
    </location>
</feature>